<dbReference type="Pfam" id="PF07238">
    <property type="entry name" value="PilZ"/>
    <property type="match status" value="1"/>
</dbReference>
<dbReference type="EMBL" id="CP042909">
    <property type="protein sequence ID" value="QJA05854.1"/>
    <property type="molecule type" value="Genomic_DNA"/>
</dbReference>
<gene>
    <name evidence="2" type="ORF">FVE67_03155</name>
</gene>
<dbReference type="SUPFAM" id="SSF141371">
    <property type="entry name" value="PilZ domain-like"/>
    <property type="match status" value="1"/>
</dbReference>
<proteinExistence type="predicted"/>
<sequence length="133" mass="15321">MYYIIETERFLKEPEVKEKRRYPRLHFDCIRAYLPGKEKPYDVLDISLKGCFIAMEDPPPPGTILPLELELPGVGRIPVRALVMHQGGLEPRGAGVLILEIEGELHHVYAKFLKALQIIHEARQLYDKIMSSR</sequence>
<reference evidence="2 3" key="1">
    <citation type="submission" date="2019-08" db="EMBL/GenBank/DDBJ databases">
        <title>Complete genome sequence of Thermosulfurimonas marina SU872T, an anaerobic thermophilic chemolithoautotrophic bacterium isolated from a shallow marine hydrothermal vent.</title>
        <authorList>
            <person name="Allioux M."/>
            <person name="Jebbar M."/>
            <person name="Slobodkina G."/>
            <person name="Slobodkin A."/>
            <person name="Moalic Y."/>
            <person name="Frolova A."/>
            <person name="Shao Z."/>
            <person name="Alain K."/>
        </authorList>
    </citation>
    <scope>NUCLEOTIDE SEQUENCE [LARGE SCALE GENOMIC DNA]</scope>
    <source>
        <strain evidence="2 3">SU872</strain>
    </source>
</reference>
<dbReference type="Gene3D" id="2.40.10.220">
    <property type="entry name" value="predicted glycosyltransferase like domains"/>
    <property type="match status" value="1"/>
</dbReference>
<accession>A0A6H1WRS3</accession>
<dbReference type="InterPro" id="IPR009875">
    <property type="entry name" value="PilZ_domain"/>
</dbReference>
<keyword evidence="3" id="KW-1185">Reference proteome</keyword>
<protein>
    <submittedName>
        <fullName evidence="2">PilZ domain-containing protein</fullName>
    </submittedName>
</protein>
<evidence type="ECO:0000313" key="3">
    <source>
        <dbReference type="Proteomes" id="UP000501253"/>
    </source>
</evidence>
<evidence type="ECO:0000259" key="1">
    <source>
        <dbReference type="Pfam" id="PF07238"/>
    </source>
</evidence>
<evidence type="ECO:0000313" key="2">
    <source>
        <dbReference type="EMBL" id="QJA05854.1"/>
    </source>
</evidence>
<dbReference type="GO" id="GO:0035438">
    <property type="term" value="F:cyclic-di-GMP binding"/>
    <property type="evidence" value="ECO:0007669"/>
    <property type="project" value="InterPro"/>
</dbReference>
<dbReference type="KEGG" id="tmai:FVE67_03155"/>
<dbReference type="AlphaFoldDB" id="A0A6H1WRS3"/>
<feature type="domain" description="PilZ" evidence="1">
    <location>
        <begin position="18"/>
        <end position="105"/>
    </location>
</feature>
<dbReference type="Proteomes" id="UP000501253">
    <property type="component" value="Chromosome"/>
</dbReference>
<name>A0A6H1WRS3_9BACT</name>
<organism evidence="2 3">
    <name type="scientific">Thermosulfurimonas marina</name>
    <dbReference type="NCBI Taxonomy" id="2047767"/>
    <lineage>
        <taxon>Bacteria</taxon>
        <taxon>Pseudomonadati</taxon>
        <taxon>Thermodesulfobacteriota</taxon>
        <taxon>Thermodesulfobacteria</taxon>
        <taxon>Thermodesulfobacteriales</taxon>
        <taxon>Thermodesulfobacteriaceae</taxon>
        <taxon>Thermosulfurimonas</taxon>
    </lineage>
</organism>